<evidence type="ECO:0000256" key="9">
    <source>
        <dbReference type="SAM" id="MobiDB-lite"/>
    </source>
</evidence>
<evidence type="ECO:0008006" key="12">
    <source>
        <dbReference type="Google" id="ProtNLM"/>
    </source>
</evidence>
<dbReference type="EMBL" id="JADGJH010004756">
    <property type="protein sequence ID" value="KAJ3084344.1"/>
    <property type="molecule type" value="Genomic_DNA"/>
</dbReference>
<feature type="region of interest" description="Disordered" evidence="9">
    <location>
        <begin position="391"/>
        <end position="412"/>
    </location>
</feature>
<dbReference type="PANTHER" id="PTHR45624">
    <property type="entry name" value="MITOCHONDRIAL BASIC AMINO ACIDS TRANSPORTER-RELATED"/>
    <property type="match status" value="1"/>
</dbReference>
<evidence type="ECO:0000256" key="6">
    <source>
        <dbReference type="ARBA" id="ARBA00022989"/>
    </source>
</evidence>
<evidence type="ECO:0000256" key="7">
    <source>
        <dbReference type="ARBA" id="ARBA00023128"/>
    </source>
</evidence>
<evidence type="ECO:0000256" key="3">
    <source>
        <dbReference type="ARBA" id="ARBA00022448"/>
    </source>
</evidence>
<comment type="similarity">
    <text evidence="2">Belongs to the mitochondrial carrier (TC 2.A.29) family.</text>
</comment>
<evidence type="ECO:0000256" key="4">
    <source>
        <dbReference type="ARBA" id="ARBA00022692"/>
    </source>
</evidence>
<evidence type="ECO:0000256" key="5">
    <source>
        <dbReference type="ARBA" id="ARBA00022737"/>
    </source>
</evidence>
<evidence type="ECO:0000256" key="8">
    <source>
        <dbReference type="ARBA" id="ARBA00023136"/>
    </source>
</evidence>
<dbReference type="Gene3D" id="1.50.40.10">
    <property type="entry name" value="Mitochondrial carrier domain"/>
    <property type="match status" value="1"/>
</dbReference>
<proteinExistence type="inferred from homology"/>
<evidence type="ECO:0000313" key="10">
    <source>
        <dbReference type="EMBL" id="KAJ3084344.1"/>
    </source>
</evidence>
<keyword evidence="7" id="KW-0496">Mitochondrion</keyword>
<name>A0AAD5SNN4_9FUNG</name>
<keyword evidence="3" id="KW-0813">Transport</keyword>
<dbReference type="SUPFAM" id="SSF103506">
    <property type="entry name" value="Mitochondrial carrier"/>
    <property type="match status" value="1"/>
</dbReference>
<comment type="subcellular location">
    <subcellularLocation>
        <location evidence="1">Mitochondrion membrane</location>
        <topology evidence="1">Multi-pass membrane protein</topology>
    </subcellularLocation>
</comment>
<reference evidence="10" key="1">
    <citation type="submission" date="2020-05" db="EMBL/GenBank/DDBJ databases">
        <title>Phylogenomic resolution of chytrid fungi.</title>
        <authorList>
            <person name="Stajich J.E."/>
            <person name="Amses K."/>
            <person name="Simmons R."/>
            <person name="Seto K."/>
            <person name="Myers J."/>
            <person name="Bonds A."/>
            <person name="Quandt C.A."/>
            <person name="Barry K."/>
            <person name="Liu P."/>
            <person name="Grigoriev I."/>
            <person name="Longcore J.E."/>
            <person name="James T.Y."/>
        </authorList>
    </citation>
    <scope>NUCLEOTIDE SEQUENCE</scope>
    <source>
        <strain evidence="10">JEL0513</strain>
    </source>
</reference>
<dbReference type="GO" id="GO:0022857">
    <property type="term" value="F:transmembrane transporter activity"/>
    <property type="evidence" value="ECO:0007669"/>
    <property type="project" value="TreeGrafter"/>
</dbReference>
<feature type="compositionally biased region" description="Pro residues" evidence="9">
    <location>
        <begin position="400"/>
        <end position="412"/>
    </location>
</feature>
<keyword evidence="5" id="KW-0677">Repeat</keyword>
<organism evidence="10 11">
    <name type="scientific">Physocladia obscura</name>
    <dbReference type="NCBI Taxonomy" id="109957"/>
    <lineage>
        <taxon>Eukaryota</taxon>
        <taxon>Fungi</taxon>
        <taxon>Fungi incertae sedis</taxon>
        <taxon>Chytridiomycota</taxon>
        <taxon>Chytridiomycota incertae sedis</taxon>
        <taxon>Chytridiomycetes</taxon>
        <taxon>Chytridiales</taxon>
        <taxon>Chytriomycetaceae</taxon>
        <taxon>Physocladia</taxon>
    </lineage>
</organism>
<evidence type="ECO:0000313" key="11">
    <source>
        <dbReference type="Proteomes" id="UP001211907"/>
    </source>
</evidence>
<dbReference type="InterPro" id="IPR050567">
    <property type="entry name" value="Mitochondrial_Carrier"/>
</dbReference>
<evidence type="ECO:0000256" key="2">
    <source>
        <dbReference type="ARBA" id="ARBA00006375"/>
    </source>
</evidence>
<dbReference type="AlphaFoldDB" id="A0AAD5SNN4"/>
<dbReference type="GO" id="GO:0031966">
    <property type="term" value="C:mitochondrial membrane"/>
    <property type="evidence" value="ECO:0007669"/>
    <property type="project" value="UniProtKB-SubCell"/>
</dbReference>
<evidence type="ECO:0000256" key="1">
    <source>
        <dbReference type="ARBA" id="ARBA00004225"/>
    </source>
</evidence>
<sequence>MASLLFGFGGGGTDEQRGYSERDGVAVVLGNRSGGKISTGTSTSASSGGAARSFVDNTAAGHYHAGHYAGYKDGGLGSEWLGYDGPDLTALALETYTLALVTAPLVVLETLQETQTHYPPQPAGGGSELDAYVSVGAGGGGAAEGEAEQEAVPALVSSQGVWGNVRLLGASRGVGLGGLARGHLTSFVVQFLARVATPAVEEALNDALDVVDDHHPATALAAALAVGAVLSPLELIRTRLIVQSVASPRRRYYGAIHAAAATHAAEGPHRLSPLYAAPALVPALVCTALASAARSLARSAIERDLGLSPEYAPLRHTAAVLVFLLAEVLVVTPFELARKRLQVQSLKPVNSANPGDPIHPFTPIVNLAQVRYKGIFDVIRHVVTHEYLSSTSPSVSKKSAPPPPPIDAAPILPPENDAFDEYGSWSKKSSDWQDLYASPSQKPAALASSLNNRQPQKVKYWDGVRSLYRAFWTRYSIRVVEFAFESMRDVGDNAWDI</sequence>
<keyword evidence="4" id="KW-0812">Transmembrane</keyword>
<protein>
    <recommendedName>
        <fullName evidence="12">Mitochondrial carrier</fullName>
    </recommendedName>
</protein>
<dbReference type="InterPro" id="IPR023395">
    <property type="entry name" value="MCP_dom_sf"/>
</dbReference>
<keyword evidence="11" id="KW-1185">Reference proteome</keyword>
<comment type="caution">
    <text evidence="10">The sequence shown here is derived from an EMBL/GenBank/DDBJ whole genome shotgun (WGS) entry which is preliminary data.</text>
</comment>
<keyword evidence="6" id="KW-1133">Transmembrane helix</keyword>
<dbReference type="Proteomes" id="UP001211907">
    <property type="component" value="Unassembled WGS sequence"/>
</dbReference>
<gene>
    <name evidence="10" type="ORF">HK100_009307</name>
</gene>
<keyword evidence="8" id="KW-0472">Membrane</keyword>
<accession>A0AAD5SNN4</accession>